<feature type="compositionally biased region" description="Basic residues" evidence="1">
    <location>
        <begin position="185"/>
        <end position="209"/>
    </location>
</feature>
<feature type="compositionally biased region" description="Basic residues" evidence="1">
    <location>
        <begin position="522"/>
        <end position="536"/>
    </location>
</feature>
<dbReference type="PANTHER" id="PTHR24114:SF2">
    <property type="entry name" value="F-BOX DOMAIN-CONTAINING PROTEIN-RELATED"/>
    <property type="match status" value="1"/>
</dbReference>
<feature type="region of interest" description="Disordered" evidence="1">
    <location>
        <begin position="507"/>
        <end position="621"/>
    </location>
</feature>
<dbReference type="InterPro" id="IPR001611">
    <property type="entry name" value="Leu-rich_rpt"/>
</dbReference>
<evidence type="ECO:0000313" key="2">
    <source>
        <dbReference type="EMBL" id="KAL3780715.1"/>
    </source>
</evidence>
<feature type="compositionally biased region" description="Basic and acidic residues" evidence="1">
    <location>
        <begin position="125"/>
        <end position="141"/>
    </location>
</feature>
<dbReference type="InterPro" id="IPR052394">
    <property type="entry name" value="LRR-containing"/>
</dbReference>
<comment type="caution">
    <text evidence="2">The sequence shown here is derived from an EMBL/GenBank/DDBJ whole genome shotgun (WGS) entry which is preliminary data.</text>
</comment>
<reference evidence="2 3" key="1">
    <citation type="submission" date="2024-10" db="EMBL/GenBank/DDBJ databases">
        <title>Updated reference genomes for cyclostephanoid diatoms.</title>
        <authorList>
            <person name="Roberts W.R."/>
            <person name="Alverson A.J."/>
        </authorList>
    </citation>
    <scope>NUCLEOTIDE SEQUENCE [LARGE SCALE GENOMIC DNA]</scope>
    <source>
        <strain evidence="2 3">AJA010-31</strain>
    </source>
</reference>
<feature type="compositionally biased region" description="Basic and acidic residues" evidence="1">
    <location>
        <begin position="39"/>
        <end position="68"/>
    </location>
</feature>
<keyword evidence="3" id="KW-1185">Reference proteome</keyword>
<feature type="compositionally biased region" description="Polar residues" evidence="1">
    <location>
        <begin position="142"/>
        <end position="160"/>
    </location>
</feature>
<dbReference type="Proteomes" id="UP001530400">
    <property type="component" value="Unassembled WGS sequence"/>
</dbReference>
<dbReference type="EMBL" id="JALLPJ020000877">
    <property type="protein sequence ID" value="KAL3780715.1"/>
    <property type="molecule type" value="Genomic_DNA"/>
</dbReference>
<name>A0ABD3NXW9_9STRA</name>
<accession>A0ABD3NXW9</accession>
<protein>
    <submittedName>
        <fullName evidence="2">Uncharacterized protein</fullName>
    </submittedName>
</protein>
<dbReference type="AlphaFoldDB" id="A0ABD3NXW9"/>
<dbReference type="InterPro" id="IPR032675">
    <property type="entry name" value="LRR_dom_sf"/>
</dbReference>
<dbReference type="SMART" id="SM00368">
    <property type="entry name" value="LRR_RI"/>
    <property type="match status" value="4"/>
</dbReference>
<feature type="compositionally biased region" description="Basic and acidic residues" evidence="1">
    <location>
        <begin position="546"/>
        <end position="606"/>
    </location>
</feature>
<dbReference type="SUPFAM" id="SSF52047">
    <property type="entry name" value="RNI-like"/>
    <property type="match status" value="1"/>
</dbReference>
<dbReference type="Gene3D" id="3.80.10.10">
    <property type="entry name" value="Ribonuclease Inhibitor"/>
    <property type="match status" value="1"/>
</dbReference>
<evidence type="ECO:0000256" key="1">
    <source>
        <dbReference type="SAM" id="MobiDB-lite"/>
    </source>
</evidence>
<evidence type="ECO:0000313" key="3">
    <source>
        <dbReference type="Proteomes" id="UP001530400"/>
    </source>
</evidence>
<organism evidence="2 3">
    <name type="scientific">Cyclotella atomus</name>
    <dbReference type="NCBI Taxonomy" id="382360"/>
    <lineage>
        <taxon>Eukaryota</taxon>
        <taxon>Sar</taxon>
        <taxon>Stramenopiles</taxon>
        <taxon>Ochrophyta</taxon>
        <taxon>Bacillariophyta</taxon>
        <taxon>Coscinodiscophyceae</taxon>
        <taxon>Thalassiosirophycidae</taxon>
        <taxon>Stephanodiscales</taxon>
        <taxon>Stephanodiscaceae</taxon>
        <taxon>Cyclotella</taxon>
    </lineage>
</organism>
<feature type="region of interest" description="Disordered" evidence="1">
    <location>
        <begin position="109"/>
        <end position="212"/>
    </location>
</feature>
<gene>
    <name evidence="2" type="ORF">ACHAWO_013380</name>
</gene>
<dbReference type="PANTHER" id="PTHR24114">
    <property type="entry name" value="LEUCINE RICH REPEAT FAMILY PROTEIN"/>
    <property type="match status" value="1"/>
</dbReference>
<sequence>MVDSTETEIKDTNGVSGDTKPENESIDGSGQKEGVSDAVDEKIAEDTHESVAQEVVEEGKIEKTDEANIKAAPQAQPDAKLKPQDSMDDMVDCKLSPLDATAQRQSIKDALDGKEFPAPSLMEDANPKEKDNHVHFSEPADHQSSLHADDYTNNQNSPHNPNDHESALHADPSSGEGTVNNMLNKIRRKASSIKPGQGKKSHSHPRKSPFRSEIAKLREQQRLAKENNGTSKAVGIAATTAPPDSASFMKQAEKVKHSILQSLGEFLTGAFADDEELSGSYFSQDLLDQISANDPSVKGIWLQAKSLNDAHVKQLCEGLIRNKIITEVWLPANQITDVGAGYIAHMLKFNHTIRELFLGKNEIGPKGAAALASALARGNNTLVALGLGDNHIGVEGAGAFAAALRHNHTLSSLDIKNNDIPRYSSIRGLLHKMLEFNAADPGDESLVTGLQEELTSLISNLPQDVAEDVVLQAEEALKMAMLCRKRGDVVGAAEAEGIFIRICTTGEAPVDPPEEMANAVRQHQKARPMKAKKKQPKQSDPACVEELNKEHKTLQYNDDSQKQEVESAESDNKTFEEVSKDDKGSSKDQSAKEDSIAEEKAQEALEHITSGKSSGDVDKDS</sequence>
<feature type="region of interest" description="Disordered" evidence="1">
    <location>
        <begin position="1"/>
        <end position="91"/>
    </location>
</feature>
<proteinExistence type="predicted"/>
<dbReference type="Pfam" id="PF13516">
    <property type="entry name" value="LRR_6"/>
    <property type="match status" value="2"/>
</dbReference>